<evidence type="ECO:0000256" key="1">
    <source>
        <dbReference type="SAM" id="MobiDB-lite"/>
    </source>
</evidence>
<evidence type="ECO:0000313" key="3">
    <source>
        <dbReference type="Proteomes" id="UP000237000"/>
    </source>
</evidence>
<name>A0A2P5F8Z8_TREOI</name>
<dbReference type="InParanoid" id="A0A2P5F8Z8"/>
<feature type="non-terminal residue" evidence="2">
    <location>
        <position position="62"/>
    </location>
</feature>
<reference evidence="3" key="1">
    <citation type="submission" date="2016-06" db="EMBL/GenBank/DDBJ databases">
        <title>Parallel loss of symbiosis genes in relatives of nitrogen-fixing non-legume Parasponia.</title>
        <authorList>
            <person name="Van Velzen R."/>
            <person name="Holmer R."/>
            <person name="Bu F."/>
            <person name="Rutten L."/>
            <person name="Van Zeijl A."/>
            <person name="Liu W."/>
            <person name="Santuari L."/>
            <person name="Cao Q."/>
            <person name="Sharma T."/>
            <person name="Shen D."/>
            <person name="Roswanjaya Y."/>
            <person name="Wardhani T."/>
            <person name="Kalhor M.S."/>
            <person name="Jansen J."/>
            <person name="Van den Hoogen J."/>
            <person name="Gungor B."/>
            <person name="Hartog M."/>
            <person name="Hontelez J."/>
            <person name="Verver J."/>
            <person name="Yang W.-C."/>
            <person name="Schijlen E."/>
            <person name="Repin R."/>
            <person name="Schilthuizen M."/>
            <person name="Schranz E."/>
            <person name="Heidstra R."/>
            <person name="Miyata K."/>
            <person name="Fedorova E."/>
            <person name="Kohlen W."/>
            <person name="Bisseling T."/>
            <person name="Smit S."/>
            <person name="Geurts R."/>
        </authorList>
    </citation>
    <scope>NUCLEOTIDE SEQUENCE [LARGE SCALE GENOMIC DNA]</scope>
    <source>
        <strain evidence="3">cv. RG33-2</strain>
    </source>
</reference>
<comment type="caution">
    <text evidence="2">The sequence shown here is derived from an EMBL/GenBank/DDBJ whole genome shotgun (WGS) entry which is preliminary data.</text>
</comment>
<proteinExistence type="predicted"/>
<keyword evidence="3" id="KW-1185">Reference proteome</keyword>
<dbReference type="EMBL" id="JXTC01000053">
    <property type="protein sequence ID" value="PON94259.1"/>
    <property type="molecule type" value="Genomic_DNA"/>
</dbReference>
<accession>A0A2P5F8Z8</accession>
<organism evidence="2 3">
    <name type="scientific">Trema orientale</name>
    <name type="common">Charcoal tree</name>
    <name type="synonym">Celtis orientalis</name>
    <dbReference type="NCBI Taxonomy" id="63057"/>
    <lineage>
        <taxon>Eukaryota</taxon>
        <taxon>Viridiplantae</taxon>
        <taxon>Streptophyta</taxon>
        <taxon>Embryophyta</taxon>
        <taxon>Tracheophyta</taxon>
        <taxon>Spermatophyta</taxon>
        <taxon>Magnoliopsida</taxon>
        <taxon>eudicotyledons</taxon>
        <taxon>Gunneridae</taxon>
        <taxon>Pentapetalae</taxon>
        <taxon>rosids</taxon>
        <taxon>fabids</taxon>
        <taxon>Rosales</taxon>
        <taxon>Cannabaceae</taxon>
        <taxon>Trema</taxon>
    </lineage>
</organism>
<evidence type="ECO:0000313" key="2">
    <source>
        <dbReference type="EMBL" id="PON94259.1"/>
    </source>
</evidence>
<feature type="region of interest" description="Disordered" evidence="1">
    <location>
        <begin position="1"/>
        <end position="62"/>
    </location>
</feature>
<dbReference type="AlphaFoldDB" id="A0A2P5F8Z8"/>
<protein>
    <submittedName>
        <fullName evidence="2">Uncharacterized protein</fullName>
    </submittedName>
</protein>
<sequence>MFPKTLSAGVAVTAPGGRGPDMSWQVGTLTFKTPRRGSPSSNPGLHAPGKQRPPLGYSLGGT</sequence>
<dbReference type="Proteomes" id="UP000237000">
    <property type="component" value="Unassembled WGS sequence"/>
</dbReference>
<gene>
    <name evidence="2" type="ORF">TorRG33x02_099970</name>
</gene>